<feature type="transmembrane region" description="Helical" evidence="9">
    <location>
        <begin position="763"/>
        <end position="781"/>
    </location>
</feature>
<feature type="domain" description="Band 3 cytoplasmic" evidence="12">
    <location>
        <begin position="112"/>
        <end position="490"/>
    </location>
</feature>
<evidence type="ECO:0000256" key="8">
    <source>
        <dbReference type="ARBA" id="ARBA00023136"/>
    </source>
</evidence>
<dbReference type="EMBL" id="QMKO01001934">
    <property type="protein sequence ID" value="RTG85647.1"/>
    <property type="molecule type" value="Genomic_DNA"/>
</dbReference>
<feature type="transmembrane region" description="Helical" evidence="9">
    <location>
        <begin position="1075"/>
        <end position="1094"/>
    </location>
</feature>
<feature type="domain" description="Bicarbonate transporter-like transmembrane" evidence="11">
    <location>
        <begin position="621"/>
        <end position="1143"/>
    </location>
</feature>
<name>A0A430QD50_SCHBO</name>
<feature type="transmembrane region" description="Helical" evidence="9">
    <location>
        <begin position="984"/>
        <end position="1003"/>
    </location>
</feature>
<comment type="similarity">
    <text evidence="2 9">Belongs to the anion exchanger (TC 2.A.31) family.</text>
</comment>
<dbReference type="GO" id="GO:0008510">
    <property type="term" value="F:sodium:bicarbonate symporter activity"/>
    <property type="evidence" value="ECO:0007669"/>
    <property type="project" value="TreeGrafter"/>
</dbReference>
<evidence type="ECO:0000256" key="2">
    <source>
        <dbReference type="ARBA" id="ARBA00010993"/>
    </source>
</evidence>
<dbReference type="GO" id="GO:0005886">
    <property type="term" value="C:plasma membrane"/>
    <property type="evidence" value="ECO:0007669"/>
    <property type="project" value="UniProtKB-SubCell"/>
</dbReference>
<dbReference type="STRING" id="6184.A0A430QD50"/>
<dbReference type="Gene3D" id="3.40.930.10">
    <property type="entry name" value="Mannitol-specific EII, Chain A"/>
    <property type="match status" value="1"/>
</dbReference>
<dbReference type="Proteomes" id="UP000290809">
    <property type="component" value="Unassembled WGS sequence"/>
</dbReference>
<dbReference type="GO" id="GO:0008509">
    <property type="term" value="F:monoatomic anion transmembrane transporter activity"/>
    <property type="evidence" value="ECO:0007669"/>
    <property type="project" value="InterPro"/>
</dbReference>
<dbReference type="FunFam" id="1.10.287.570:FF:000001">
    <property type="entry name" value="Anion exchange protein"/>
    <property type="match status" value="1"/>
</dbReference>
<accession>A0A430QD50</accession>
<dbReference type="InterPro" id="IPR016152">
    <property type="entry name" value="PTrfase/Anion_transptr"/>
</dbReference>
<feature type="compositionally biased region" description="Basic residues" evidence="10">
    <location>
        <begin position="66"/>
        <end position="76"/>
    </location>
</feature>
<evidence type="ECO:0000256" key="9">
    <source>
        <dbReference type="RuleBase" id="RU362035"/>
    </source>
</evidence>
<dbReference type="Pfam" id="PF00955">
    <property type="entry name" value="HCO3_cotransp"/>
    <property type="match status" value="1"/>
</dbReference>
<keyword evidence="5 9" id="KW-0812">Transmembrane</keyword>
<evidence type="ECO:0000256" key="4">
    <source>
        <dbReference type="ARBA" id="ARBA00022475"/>
    </source>
</evidence>
<feature type="transmembrane region" description="Helical" evidence="9">
    <location>
        <begin position="651"/>
        <end position="671"/>
    </location>
</feature>
<dbReference type="PANTHER" id="PTHR11453">
    <property type="entry name" value="ANION EXCHANGE PROTEIN"/>
    <property type="match status" value="1"/>
</dbReference>
<feature type="transmembrane region" description="Helical" evidence="9">
    <location>
        <begin position="678"/>
        <end position="698"/>
    </location>
</feature>
<keyword evidence="14" id="KW-1185">Reference proteome</keyword>
<feature type="region of interest" description="Disordered" evidence="10">
    <location>
        <begin position="1392"/>
        <end position="1431"/>
    </location>
</feature>
<evidence type="ECO:0000259" key="12">
    <source>
        <dbReference type="Pfam" id="PF07565"/>
    </source>
</evidence>
<protein>
    <recommendedName>
        <fullName evidence="9">Anion exchange protein</fullName>
    </recommendedName>
</protein>
<feature type="region of interest" description="Disordered" evidence="10">
    <location>
        <begin position="488"/>
        <end position="523"/>
    </location>
</feature>
<feature type="transmembrane region" description="Helical" evidence="9">
    <location>
        <begin position="704"/>
        <end position="723"/>
    </location>
</feature>
<keyword evidence="4" id="KW-1003">Cell membrane</keyword>
<evidence type="ECO:0000256" key="3">
    <source>
        <dbReference type="ARBA" id="ARBA00022448"/>
    </source>
</evidence>
<evidence type="ECO:0000256" key="10">
    <source>
        <dbReference type="SAM" id="MobiDB-lite"/>
    </source>
</evidence>
<dbReference type="SUPFAM" id="SSF55804">
    <property type="entry name" value="Phoshotransferase/anion transport protein"/>
    <property type="match status" value="1"/>
</dbReference>
<keyword evidence="6 9" id="KW-1133">Transmembrane helix</keyword>
<evidence type="ECO:0000313" key="14">
    <source>
        <dbReference type="Proteomes" id="UP000290809"/>
    </source>
</evidence>
<dbReference type="NCBIfam" id="TIGR00834">
    <property type="entry name" value="ae"/>
    <property type="match status" value="1"/>
</dbReference>
<evidence type="ECO:0000256" key="5">
    <source>
        <dbReference type="ARBA" id="ARBA00022692"/>
    </source>
</evidence>
<feature type="compositionally biased region" description="Basic and acidic residues" evidence="10">
    <location>
        <begin position="600"/>
        <end position="614"/>
    </location>
</feature>
<dbReference type="InterPro" id="IPR011531">
    <property type="entry name" value="HCO3_transpt-like_TM_dom"/>
</dbReference>
<keyword evidence="8 9" id="KW-0472">Membrane</keyword>
<comment type="caution">
    <text evidence="13">The sequence shown here is derived from an EMBL/GenBank/DDBJ whole genome shotgun (WGS) entry which is preliminary data.</text>
</comment>
<feature type="compositionally biased region" description="Polar residues" evidence="10">
    <location>
        <begin position="1351"/>
        <end position="1361"/>
    </location>
</feature>
<dbReference type="Gene3D" id="1.10.287.570">
    <property type="entry name" value="Helical hairpin bin"/>
    <property type="match status" value="1"/>
</dbReference>
<evidence type="ECO:0000256" key="1">
    <source>
        <dbReference type="ARBA" id="ARBA00004651"/>
    </source>
</evidence>
<feature type="region of interest" description="Disordered" evidence="10">
    <location>
        <begin position="55"/>
        <end position="92"/>
    </location>
</feature>
<dbReference type="GO" id="GO:0005452">
    <property type="term" value="F:solute:inorganic anion antiporter activity"/>
    <property type="evidence" value="ECO:0007669"/>
    <property type="project" value="InterPro"/>
</dbReference>
<feature type="transmembrane region" description="Helical" evidence="9">
    <location>
        <begin position="896"/>
        <end position="914"/>
    </location>
</feature>
<reference evidence="13 14" key="1">
    <citation type="journal article" date="2019" name="PLoS Pathog.">
        <title>Genome sequence of the bovine parasite Schistosoma bovis Tanzania.</title>
        <authorList>
            <person name="Oey H."/>
            <person name="Zakrzewski M."/>
            <person name="Gobert G."/>
            <person name="Gravermann K."/>
            <person name="Stoye J."/>
            <person name="Jones M."/>
            <person name="Mcmanus D."/>
            <person name="Krause L."/>
        </authorList>
    </citation>
    <scope>NUCLEOTIDE SEQUENCE [LARGE SCALE GENOMIC DNA]</scope>
    <source>
        <strain evidence="13 14">TAN1997</strain>
    </source>
</reference>
<feature type="transmembrane region" description="Helical" evidence="9">
    <location>
        <begin position="735"/>
        <end position="757"/>
    </location>
</feature>
<gene>
    <name evidence="13" type="ORF">DC041_0001468</name>
</gene>
<dbReference type="InterPro" id="IPR013769">
    <property type="entry name" value="Band3_cytoplasmic_dom"/>
</dbReference>
<feature type="compositionally biased region" description="Polar residues" evidence="10">
    <location>
        <begin position="1410"/>
        <end position="1419"/>
    </location>
</feature>
<feature type="compositionally biased region" description="Polar residues" evidence="10">
    <location>
        <begin position="500"/>
        <end position="523"/>
    </location>
</feature>
<sequence length="1431" mass="158414">MSEPGNLSDEPILDSKVKCNIGEPSQDEIEDHRSKLSMIAGLSVSNDIATLSTSQFPQGIASGPSAHRHRRRRKRIGTNSTREESSKAFPTNPSEHVMFLLGECDGDDEQTHQLFCELDELWNDPSGSGETEWREAARWIKFEEDVEENGERWSKPHVATLPLFSVFELRSCLASGVIMLNLESYSMEQIADLVLNLLISEDRLPLDQRDLLFDVLLRRHVHLHERLRPKLIGRSATNLPLIRSLADIGKRHSAKDVEKAGEAPYTSLAKMPTLTGMDSLDPATAAHITAHAQAQPSGPSEVMSGSLQGKVTGEAPYTSLAKMPTLTGMDSLDPATAAHITAHAQAQPSGPSEVMSGSLQGKYDLHFLKKIAPGSETSNILVGETTFLTTQITVFIRLKEAVLLGDLTEVPVPTRFLFIHLGTIGNAAKYREIGRSMGVLMSDEVKLYFFPCKLVFHDVAYKARSRTDLLAGLDEFLSAATVLPPGEWDPSIRIEPPASVPSQDSRKTTVSNGPQSTVIPPQITTSEPGVAVVEQLHVGGDKLASLCLAAVGNATPRSQQVDGVTKPIGQSDSIHKSKTDLARSTGSRLELTNIESGGGSDDHGGGGGGHGDDPALNRTGRIFGGLVQDIKRRAPHYVSDFTDAIHVQCCASFIFLYFACLTPIITFGGLLAQATGGYLGTIESILSGAVVGITYSLFSGQPLTIMGSTGPVLVFESIIFRLCTKMDWSYLSFRLWIGIWVAVALFIMVALDLSALVKFITRFTEESFAALIGLIFFIEALKKTYAISKKYKVDLSWSPDLIDKHHCACFPSENQTDFGRLSTMYETHPLTHIPLVGFNSTFEPESVQDLMEKQIDWETISRGRYSWKSQEYQDLCVQLNGTWIGKSCRPFYVPDVFFFSCILFIATFVLAFTMKSMRNSLFFPTRVRQLISDFSVVIAIAIGTTTDFLMNLHTPKLLVPTTFEPTLGYSKRGWFIHPFDNNPWWTSIVAIGPSFLAVILIFMDQQITAVIKGAGYHLDLLVVAVTILSNSILGIPWFVAATVLSINHVLSLKKESETNAPGERPVYLGCREQRVTGVLIFLFIGLSVFMTPLLSRIPMPVLYGIFLFMGISSMRGIQMFERLSLLFMPVKYQPDYPYLRRFNNVQSEQSLLSDVLAMCFIRKGLDFIFTQEELKWLDQILPSTKRKPFPRSLVTSVPSNNDFNKNTKFSSSANLLQEKKISQSEEKNTKFSSSANLLQEKKISQSEEKRINITEEMSKTSIWRQLSGADINNECKKASNKSKDTKPSSGSSSKTRHRKAKHFSSTSPCEDDEDETLRTETNHLSNNSTTTTTPGNNSNNNNSDANDQHDQSTSNSPSVAFPTKQQQPVLFCIDPKDTVNNTKGQTINVKEDRNTDSLPLLDTPKIMINPPSNQGSPETAQRRQQHRVQRI</sequence>
<dbReference type="Pfam" id="PF07565">
    <property type="entry name" value="Band_3_cyto"/>
    <property type="match status" value="1"/>
</dbReference>
<evidence type="ECO:0000313" key="13">
    <source>
        <dbReference type="EMBL" id="RTG85647.1"/>
    </source>
</evidence>
<feature type="transmembrane region" description="Helical" evidence="9">
    <location>
        <begin position="1101"/>
        <end position="1120"/>
    </location>
</feature>
<organism evidence="13 14">
    <name type="scientific">Schistosoma bovis</name>
    <name type="common">Blood fluke</name>
    <dbReference type="NCBI Taxonomy" id="6184"/>
    <lineage>
        <taxon>Eukaryota</taxon>
        <taxon>Metazoa</taxon>
        <taxon>Spiralia</taxon>
        <taxon>Lophotrochozoa</taxon>
        <taxon>Platyhelminthes</taxon>
        <taxon>Trematoda</taxon>
        <taxon>Digenea</taxon>
        <taxon>Strigeidida</taxon>
        <taxon>Schistosomatoidea</taxon>
        <taxon>Schistosomatidae</taxon>
        <taxon>Schistosoma</taxon>
    </lineage>
</organism>
<comment type="subcellular location">
    <subcellularLocation>
        <location evidence="1">Cell membrane</location>
        <topology evidence="1">Multi-pass membrane protein</topology>
    </subcellularLocation>
    <subcellularLocation>
        <location evidence="9">Membrane</location>
        <topology evidence="9">Multi-pass membrane protein</topology>
    </subcellularLocation>
</comment>
<feature type="region of interest" description="Disordered" evidence="10">
    <location>
        <begin position="558"/>
        <end position="614"/>
    </location>
</feature>
<dbReference type="PANTHER" id="PTHR11453:SF36">
    <property type="entry name" value="ANION EXCHANGE PROTEIN"/>
    <property type="match status" value="1"/>
</dbReference>
<feature type="compositionally biased region" description="Low complexity" evidence="10">
    <location>
        <begin position="1322"/>
        <end position="1345"/>
    </location>
</feature>
<keyword evidence="3 9" id="KW-0813">Transport</keyword>
<dbReference type="InterPro" id="IPR003020">
    <property type="entry name" value="HCO3_transpt_euk"/>
</dbReference>
<keyword evidence="7 9" id="KW-0406">Ion transport</keyword>
<feature type="region of interest" description="Disordered" evidence="10">
    <location>
        <begin position="1275"/>
        <end position="1361"/>
    </location>
</feature>
<evidence type="ECO:0000256" key="7">
    <source>
        <dbReference type="ARBA" id="ARBA00023065"/>
    </source>
</evidence>
<feature type="compositionally biased region" description="Polar residues" evidence="10">
    <location>
        <begin position="558"/>
        <end position="572"/>
    </location>
</feature>
<evidence type="ECO:0000256" key="6">
    <source>
        <dbReference type="ARBA" id="ARBA00022989"/>
    </source>
</evidence>
<feature type="region of interest" description="Disordered" evidence="10">
    <location>
        <begin position="1"/>
        <end position="31"/>
    </location>
</feature>
<dbReference type="GO" id="GO:0051453">
    <property type="term" value="P:regulation of intracellular pH"/>
    <property type="evidence" value="ECO:0007669"/>
    <property type="project" value="TreeGrafter"/>
</dbReference>
<proteinExistence type="inferred from homology"/>
<evidence type="ECO:0000259" key="11">
    <source>
        <dbReference type="Pfam" id="PF00955"/>
    </source>
</evidence>
<feature type="transmembrane region" description="Helical" evidence="9">
    <location>
        <begin position="1015"/>
        <end position="1039"/>
    </location>
</feature>
<feature type="compositionally biased region" description="Basic and acidic residues" evidence="10">
    <location>
        <begin position="1275"/>
        <end position="1286"/>
    </location>
</feature>